<dbReference type="STRING" id="420778.A0A1S8B467"/>
<evidence type="ECO:0000313" key="2">
    <source>
        <dbReference type="Proteomes" id="UP000190776"/>
    </source>
</evidence>
<dbReference type="EMBL" id="MSZU01000114">
    <property type="protein sequence ID" value="OMP82138.1"/>
    <property type="molecule type" value="Genomic_DNA"/>
</dbReference>
<accession>A0A1S8B467</accession>
<dbReference type="AlphaFoldDB" id="A0A1S8B467"/>
<sequence>MDAHSPPLSPTPESVVNVPSTVTSPLELTSNSALVGSTLPTSELFNTQLRPERSVVPRLNCVHMQCFHNHRRFHRSNNRVLPIGCMLCFSCSPDFHWTCTWCALRICQGCRVKIESIPRKSLDMFITEKLSEKIGRDTSAVKSNKENLMVKKKRRSMHEPSQVVVWES</sequence>
<dbReference type="Proteomes" id="UP000190776">
    <property type="component" value="Unassembled WGS sequence"/>
</dbReference>
<proteinExistence type="predicted"/>
<evidence type="ECO:0000313" key="1">
    <source>
        <dbReference type="EMBL" id="OMP82138.1"/>
    </source>
</evidence>
<dbReference type="OrthoDB" id="5425130at2759"/>
<organism evidence="1 2">
    <name type="scientific">Diplodia seriata</name>
    <dbReference type="NCBI Taxonomy" id="420778"/>
    <lineage>
        <taxon>Eukaryota</taxon>
        <taxon>Fungi</taxon>
        <taxon>Dikarya</taxon>
        <taxon>Ascomycota</taxon>
        <taxon>Pezizomycotina</taxon>
        <taxon>Dothideomycetes</taxon>
        <taxon>Dothideomycetes incertae sedis</taxon>
        <taxon>Botryosphaeriales</taxon>
        <taxon>Botryosphaeriaceae</taxon>
        <taxon>Diplodia</taxon>
    </lineage>
</organism>
<reference evidence="1 2" key="1">
    <citation type="submission" date="2017-01" db="EMBL/GenBank/DDBJ databases">
        <title>Draft genome sequence of Diplodia seriata F98.1, a fungal species involved in grapevine trunk diseases.</title>
        <authorList>
            <person name="Robert-Siegwald G."/>
            <person name="Vallet J."/>
            <person name="Abou-Mansour E."/>
            <person name="Xu J."/>
            <person name="Rey P."/>
            <person name="Bertsch C."/>
            <person name="Rego C."/>
            <person name="Larignon P."/>
            <person name="Fontaine F."/>
            <person name="Lebrun M.-H."/>
        </authorList>
    </citation>
    <scope>NUCLEOTIDE SEQUENCE [LARGE SCALE GENOMIC DNA]</scope>
    <source>
        <strain evidence="1 2">F98.1</strain>
    </source>
</reference>
<comment type="caution">
    <text evidence="1">The sequence shown here is derived from an EMBL/GenBank/DDBJ whole genome shotgun (WGS) entry which is preliminary data.</text>
</comment>
<name>A0A1S8B467_9PEZI</name>
<protein>
    <submittedName>
        <fullName evidence="1">Uncharacterized protein</fullName>
    </submittedName>
</protein>
<gene>
    <name evidence="1" type="ORF">BK809_0006448</name>
</gene>